<dbReference type="PATRIC" id="fig|338187.36.peg.5417"/>
<feature type="transmembrane region" description="Helical" evidence="1">
    <location>
        <begin position="48"/>
        <end position="67"/>
    </location>
</feature>
<evidence type="ECO:0000259" key="2">
    <source>
        <dbReference type="Pfam" id="PF00892"/>
    </source>
</evidence>
<evidence type="ECO:0000313" key="3">
    <source>
        <dbReference type="EMBL" id="ABU74460.1"/>
    </source>
</evidence>
<feature type="transmembrane region" description="Helical" evidence="1">
    <location>
        <begin position="79"/>
        <end position="101"/>
    </location>
</feature>
<reference evidence="3 4" key="1">
    <citation type="submission" date="2007-08" db="EMBL/GenBank/DDBJ databases">
        <authorList>
            <consortium name="The Vibrio harveyi Genome Sequencing Project"/>
            <person name="Bassler B."/>
            <person name="Clifton S.W."/>
            <person name="Fulton L."/>
            <person name="Delehaunty K."/>
            <person name="Fronick C."/>
            <person name="Harrison M."/>
            <person name="Markivic C."/>
            <person name="Fulton R."/>
            <person name="Tin-Wollam A.-M."/>
            <person name="Shah N."/>
            <person name="Pepin K."/>
            <person name="Nash W."/>
            <person name="Thiruvilangam P."/>
            <person name="Bhonagiri V."/>
            <person name="Waters C."/>
            <person name="Tu K.C."/>
            <person name="Irgon J."/>
            <person name="Wilson R.K."/>
        </authorList>
    </citation>
    <scope>NUCLEOTIDE SEQUENCE [LARGE SCALE GENOMIC DNA]</scope>
    <source>
        <strain evidence="4">ATCC BAA-1116 / BB120</strain>
    </source>
</reference>
<feature type="transmembrane region" description="Helical" evidence="1">
    <location>
        <begin position="154"/>
        <end position="173"/>
    </location>
</feature>
<evidence type="ECO:0000313" key="4">
    <source>
        <dbReference type="Proteomes" id="UP000008152"/>
    </source>
</evidence>
<accession>A7N2K3</accession>
<feature type="transmembrane region" description="Helical" evidence="1">
    <location>
        <begin position="12"/>
        <end position="36"/>
    </location>
</feature>
<proteinExistence type="predicted"/>
<dbReference type="PANTHER" id="PTHR22911">
    <property type="entry name" value="ACYL-MALONYL CONDENSING ENZYME-RELATED"/>
    <property type="match status" value="1"/>
</dbReference>
<dbReference type="InterPro" id="IPR037185">
    <property type="entry name" value="EmrE-like"/>
</dbReference>
<dbReference type="PANTHER" id="PTHR22911:SF103">
    <property type="entry name" value="BLR2811 PROTEIN"/>
    <property type="match status" value="1"/>
</dbReference>
<gene>
    <name evidence="3" type="ordered locus">VIBHAR_06569</name>
</gene>
<feature type="transmembrane region" description="Helical" evidence="1">
    <location>
        <begin position="107"/>
        <end position="125"/>
    </location>
</feature>
<feature type="transmembrane region" description="Helical" evidence="1">
    <location>
        <begin position="242"/>
        <end position="261"/>
    </location>
</feature>
<feature type="transmembrane region" description="Helical" evidence="1">
    <location>
        <begin position="185"/>
        <end position="203"/>
    </location>
</feature>
<feature type="transmembrane region" description="Helical" evidence="1">
    <location>
        <begin position="267"/>
        <end position="283"/>
    </location>
</feature>
<organism evidence="3 4">
    <name type="scientific">Vibrio campbellii (strain ATCC BAA-1116)</name>
    <dbReference type="NCBI Taxonomy" id="2902295"/>
    <lineage>
        <taxon>Bacteria</taxon>
        <taxon>Pseudomonadati</taxon>
        <taxon>Pseudomonadota</taxon>
        <taxon>Gammaproteobacteria</taxon>
        <taxon>Vibrionales</taxon>
        <taxon>Vibrionaceae</taxon>
        <taxon>Vibrio</taxon>
    </lineage>
</organism>
<protein>
    <recommendedName>
        <fullName evidence="2">EamA domain-containing protein</fullName>
    </recommendedName>
</protein>
<feature type="transmembrane region" description="Helical" evidence="1">
    <location>
        <begin position="132"/>
        <end position="148"/>
    </location>
</feature>
<name>A7N2K3_VIBC1</name>
<keyword evidence="1" id="KW-0812">Transmembrane</keyword>
<feature type="transmembrane region" description="Helical" evidence="1">
    <location>
        <begin position="215"/>
        <end position="235"/>
    </location>
</feature>
<dbReference type="AlphaFoldDB" id="A7N2K3"/>
<dbReference type="Pfam" id="PF00892">
    <property type="entry name" value="EamA"/>
    <property type="match status" value="1"/>
</dbReference>
<dbReference type="GO" id="GO:0016020">
    <property type="term" value="C:membrane"/>
    <property type="evidence" value="ECO:0007669"/>
    <property type="project" value="InterPro"/>
</dbReference>
<dbReference type="SUPFAM" id="SSF103481">
    <property type="entry name" value="Multidrug resistance efflux transporter EmrE"/>
    <property type="match status" value="2"/>
</dbReference>
<keyword evidence="1" id="KW-1133">Transmembrane helix</keyword>
<dbReference type="Proteomes" id="UP000008152">
    <property type="component" value="Chromosome II"/>
</dbReference>
<sequence length="311" mass="33743">MAKNEERNKVKVTSVGAAMLLLIVGNLVAVLSDALIKSVGNEVPVFQFVFYRQLSAVMMLLPVYLLTKQAPLMEGFKWHAVRAHVWLTGAIFMVFAISSMPLATANAIFYAAPLIMLPLAAIFFGEKLSGQSIAAAVMGFAGVLVIIRPDQIDWAALSALVVAVTLAINNLLIRKLPKNQSVPHTLLMTNLAGIPVSLLLVFIEGEAWDWSSFPIAAGSSLFIMIYAATCVLAYRSIDSNKIASAEYSGLIGAVIVGLIWFGEVPDIFMAIGTVMIVVPLVWLSKRERRKQKQAQAAKLAEEQQHHQAPVA</sequence>
<dbReference type="InterPro" id="IPR000620">
    <property type="entry name" value="EamA_dom"/>
</dbReference>
<keyword evidence="1" id="KW-0472">Membrane</keyword>
<dbReference type="KEGG" id="vha:VIBHAR_06569"/>
<feature type="domain" description="EamA" evidence="2">
    <location>
        <begin position="18"/>
        <end position="147"/>
    </location>
</feature>
<dbReference type="EMBL" id="CP000790">
    <property type="protein sequence ID" value="ABU74460.1"/>
    <property type="molecule type" value="Genomic_DNA"/>
</dbReference>
<evidence type="ECO:0000256" key="1">
    <source>
        <dbReference type="SAM" id="Phobius"/>
    </source>
</evidence>